<name>A0A1Y1I454_KLENI</name>
<dbReference type="Pfam" id="PF02138">
    <property type="entry name" value="Beach"/>
    <property type="match status" value="1"/>
</dbReference>
<protein>
    <submittedName>
        <fullName evidence="7">WD-40 repeat family protein</fullName>
    </submittedName>
</protein>
<dbReference type="Pfam" id="PF00400">
    <property type="entry name" value="WD40"/>
    <property type="match status" value="1"/>
</dbReference>
<dbReference type="PROSITE" id="PS51783">
    <property type="entry name" value="PH_BEACH"/>
    <property type="match status" value="1"/>
</dbReference>
<dbReference type="InterPro" id="IPR046851">
    <property type="entry name" value="NBCH_WD40"/>
</dbReference>
<dbReference type="SUPFAM" id="SSF50978">
    <property type="entry name" value="WD40 repeat-like"/>
    <property type="match status" value="1"/>
</dbReference>
<dbReference type="CDD" id="cd01201">
    <property type="entry name" value="PH_BEACH"/>
    <property type="match status" value="1"/>
</dbReference>
<gene>
    <name evidence="7" type="ORF">KFL_002270060</name>
</gene>
<dbReference type="Gene3D" id="2.130.10.10">
    <property type="entry name" value="YVTN repeat-like/Quinoprotein amine dehydrogenase"/>
    <property type="match status" value="2"/>
</dbReference>
<feature type="domain" description="BEACH" evidence="5">
    <location>
        <begin position="2334"/>
        <end position="2623"/>
    </location>
</feature>
<dbReference type="Gene3D" id="2.30.29.30">
    <property type="entry name" value="Pleckstrin-homology domain (PH domain)/Phosphotyrosine-binding domain (PTB)"/>
    <property type="match status" value="1"/>
</dbReference>
<dbReference type="Gene3D" id="1.10.1540.10">
    <property type="entry name" value="BEACH domain"/>
    <property type="match status" value="1"/>
</dbReference>
<evidence type="ECO:0000313" key="8">
    <source>
        <dbReference type="Proteomes" id="UP000054558"/>
    </source>
</evidence>
<dbReference type="Pfam" id="PF14844">
    <property type="entry name" value="PH_BEACH"/>
    <property type="match status" value="1"/>
</dbReference>
<feature type="domain" description="BEACH-type PH" evidence="6">
    <location>
        <begin position="2191"/>
        <end position="2319"/>
    </location>
</feature>
<dbReference type="SMART" id="SM00320">
    <property type="entry name" value="WD40"/>
    <property type="match status" value="4"/>
</dbReference>
<evidence type="ECO:0000259" key="5">
    <source>
        <dbReference type="PROSITE" id="PS50197"/>
    </source>
</evidence>
<sequence>MDKEPELPEAASGKLAEGSLPKEGNEPEVKADASGVAEDPSWNAFSNAEAGAEAEGGVETRAPTMVLESKIVEEEGSFEQPKGGEPTDFGPEAAKVEELSGKEDLVNAPQLAVDVEHSTPDSGVSASPAPIPSHHVAVPLLNNATPELLRLIDSVIQGSEMGAANRLHKLLAEDGGPPYAVANEAVDILLAKMGWEDRSTASHADGAVPQVMMSAGAAHAAAELLPWLPFSTDEATSGASPRQVPIGLTMLAMGLEDILKACTRNRAMCSAAGLLKPLINAAHLIFTGGGWGGGPDHGKWPPGPLLSCIELLGGHSLSVGDLRELLGAVQGATKSGDGASLLMSLEKALDGEEGRGPAHTFEFDGESSGLLGAGESKWPFANGYTFATWLYVESFQELATTAAAAAAAAAAASAATRSANKASPAAAAAAASAAAGDGTEHMPRLFSFLTTDNYGVETYFHGQFLVVETVAGKGKRASFHFQYTFRPQKWYFIAIEHASAGGSLFSRTDSEARLYVDGRLSESHALELPRVAKPLAFCCIGTNPPAAMAGLQRKRRQCPLFAEMGPIYIFKEPVGPEKMARLARRGGDYLPAFGSGAGAPWNATNEQLLAFADDAISLDADLSQKIHLLYHPRLLVGRSCPDASILGTSGAARRPAEVLGHVHIAGRSRPADAIWAMAEGGPAALLPLTIGAIDKDTLQPAVGDPKTAACAAAGCAPLLRSIERSLLRHPGNVEELARGDAPRLLAHLLRYIMSLPTPSAAAIDPTEGGLVVGRSGRGDEELVLSVIGLATATKANPTLKVQMYSSLLLDLTLWSSCSYDLQKRLLSSLADMVFTEAAALRAANAVQLLLDGCRKCYWLVPEAESATGPVLGKAPGSPRPVGELNTLIDELLVVVELLVGSGQGAVAEADVKTLIHFVVDCPQPNQVARVLHLLYNLIVQPNSDRASAFAEMFLDNGGAEMLILLLRREAELGETGHFEGPVPEAKSAPRNENSRGLNGETGGEGDSADKTAQRSFSDGAMYDSDSHKESPGEAGSPQRANGLQKTFSSQSLHRSIGSSSSIAKSAVITSILKQGILSPTGRLVHGTLPPSLNLNSITLSVTGGTANTFRNVDHGDGIVIGVVNVLGGLLHGGHLTLNPPESVHPPPSRLDFNSPVGDNSGGKGDGRQEVGVWLVYALQKALEAAPSRLITDTVYSALLLAVLRYEASNKVPGSHGGEERLTLYGGGHRFENPELLAALLRDLPVAARGMQLRALQDMLLLCCTHVENRFCVTGSPDWPEWVLEMLLANDEVTAVTRARGEPLPEALETVNEMCLSFLSLMLEHSLRIKDGWRDLEAVLHCLEWVAAQPPKLECTGVLAVLTPSESVRREKREAAVPGIKRQLFSNLLDFCAEELNDQTGVVAAAAAGVAAGNMSPKNAKAEADAAAQLSICLAENALVVLMFLEDFLRSQNVKMTALLTAAKKEMQSEGGGENESVGSAEEEGLPLDVLAEMADAQGHLSAAAMERISASAAAEPYESVRAAFAAYGSVGQEYGEGWRRRSRLWYGVGLPKKGKVVGGGAGWDAWRRGVELNPDGEWVDLPLIRKSVRMLQALLLDDQLGGGAALGGEKLGGIGGGIGGGVGGGILQIMDSDQIFFSMLRTVLAALREEDYGSTPGSPERAVSPNRGVKRQAEEGEGDEPLPPSPKAYRVDAKASENAALVARRQLSSLLWGILHPLLTMSLSESRRQRVLVAVCILYTEVWHANGSDGKPLRRHFLEAIMPPFTALLRRWRPLLSGIHGLTDWDSRSPLSFEDRALANDAMPLEAAVALLAPTWAATFASPPASMSLAVAAAGASEPKSAVSRSRSSFAGGGAYEGSPGGEPQLSRAGGVSTKSVGGGDSAGRERAAARAAAAAAAREKERAAKFVDLRTDVGAGRGLGAVALATAGVRRSQADELRNARASVLDSMRNAWSSEASAPSWATVAGSLVALIDGARKIKYTEVNRRALSAALTEASSATGTRSWRSLIRRLLEIDSLFGAPARQPQPSKVYWKLDPTENSSRQRKRLVRNYKGSDHRGAAADYQDPQSLAAVAAAAALAAKKAEKEEIVKELDTPLALEAAKLAPLEGFEDTRTEEERLEGGDEGRERADTTFGGADTASITSDGPHPMPSGAAIGYGPAGAAAPAVGTGPAPQVGALEGPMGMAAAAPSSNEKVLLETGVALVQPLRVLRGRFQITTRRICFLVDDHVAVEGSEDAPPGTSGTVDDQEWEVVDTNMGAPRGEHMHDRAWSLASLVEVHSRRYLLRKSALELFMVDRSNFFFNFGNTEERRRVYKALLAARPAHLGNIFSLTQRPDRLLRRSGLMEKWARREISNFDYLMHLNTLAGRSFNDLTQYPVFPWVLADYTSKVLDLDDPKVYRDLSKPVGALNPARLERYLERYKYFDDPVIPKFHYGSHYSSAGTVLFYLVRVEPMSTLAIQLQGGRFDHADRMFSSIPETWHCVTEDMSDVKELVPELFYLPECLTNDNDLDLGRTQKGERLSGVKLPPWAENPVDFVHKHRQALESEHVSQHLHEWIDLIFGYKQRGKESVAAHNVFFYMTYEGAVDIDNIADPKQRKATQDQIAYFGQTPSQLLTVPHIKRKPAEELLHLQTVFTNSAKIEAHPFAAPAPVLNIPASLLRVTPAGLVIVDQRPPACHVALHRAQFNAPDGKGYPFTLSPARSIATASNNALMRMIRKTPGLEDIGPLYPRAVALPAHGLKHRQVAAISPNGSVLITGGHADNSVKVVSIESARVLESAQVHCAPVTALALSPDGSTLITGSRDATAMVWRVQGASASLQGSTSSAGSDPSLVATAAAQGSAAALPQPSVSNSTDGSAPGIISRGSVYDGGVPAASDSGRGKKRLEGPLHVLRGHVDEIVCCAVNADLDLVVTCSKIRGCLLHTIMRGRFIRALPVERGDAVAISPDGTVIIWDRAKRVLRTFTVNGLPIQTSALDPEDGDIGALAVSSDGQYLILGTDTSKVSASLSRRPSVAESTDGSGRRESEIEEELAETPEGSGTRGGEQGVKWERGTGVGGLEDGPPPGILLLELHTLRVIYRFPLPRGADVTALALTDDNTNLVVSTADSQLIVYCDPALSLRWLDFMIKRGWAELGGIKSLIPWGD</sequence>
<dbReference type="SMART" id="SM01026">
    <property type="entry name" value="Beach"/>
    <property type="match status" value="1"/>
</dbReference>
<keyword evidence="1 3" id="KW-0853">WD repeat</keyword>
<dbReference type="FunFam" id="1.10.1540.10:FF:000001">
    <property type="entry name" value="neurobeachin isoform X1"/>
    <property type="match status" value="1"/>
</dbReference>
<proteinExistence type="predicted"/>
<dbReference type="InterPro" id="IPR011993">
    <property type="entry name" value="PH-like_dom_sf"/>
</dbReference>
<dbReference type="InterPro" id="IPR036372">
    <property type="entry name" value="BEACH_dom_sf"/>
</dbReference>
<dbReference type="CDD" id="cd06071">
    <property type="entry name" value="Beach"/>
    <property type="match status" value="1"/>
</dbReference>
<dbReference type="InterPro" id="IPR036322">
    <property type="entry name" value="WD40_repeat_dom_sf"/>
</dbReference>
<dbReference type="InterPro" id="IPR015943">
    <property type="entry name" value="WD40/YVTN_repeat-like_dom_sf"/>
</dbReference>
<dbReference type="OrthoDB" id="26681at2759"/>
<dbReference type="InterPro" id="IPR023362">
    <property type="entry name" value="PH-BEACH_dom"/>
</dbReference>
<dbReference type="PANTHER" id="PTHR13743">
    <property type="entry name" value="BEIGE/BEACH-RELATED"/>
    <property type="match status" value="1"/>
</dbReference>
<evidence type="ECO:0000256" key="1">
    <source>
        <dbReference type="ARBA" id="ARBA00022574"/>
    </source>
</evidence>
<feature type="region of interest" description="Disordered" evidence="4">
    <location>
        <begin position="1842"/>
        <end position="1883"/>
    </location>
</feature>
<feature type="compositionally biased region" description="Gly residues" evidence="4">
    <location>
        <begin position="1851"/>
        <end position="1861"/>
    </location>
</feature>
<evidence type="ECO:0000259" key="6">
    <source>
        <dbReference type="PROSITE" id="PS51783"/>
    </source>
</evidence>
<keyword evidence="2" id="KW-0677">Repeat</keyword>
<dbReference type="PANTHER" id="PTHR13743:SF157">
    <property type="entry name" value="BEACH DOMAIN-CONTAINING PROTEIN C2"/>
    <property type="match status" value="1"/>
</dbReference>
<dbReference type="Pfam" id="PF20426">
    <property type="entry name" value="NBCH_WD40"/>
    <property type="match status" value="1"/>
</dbReference>
<accession>A0A1Y1I454</accession>
<dbReference type="EMBL" id="DF237176">
    <property type="protein sequence ID" value="GAQ85273.1"/>
    <property type="molecule type" value="Genomic_DNA"/>
</dbReference>
<feature type="compositionally biased region" description="Low complexity" evidence="4">
    <location>
        <begin position="48"/>
        <end position="57"/>
    </location>
</feature>
<keyword evidence="8" id="KW-1185">Reference proteome</keyword>
<dbReference type="InterPro" id="IPR050865">
    <property type="entry name" value="BEACH_Domain"/>
</dbReference>
<dbReference type="SUPFAM" id="SSF49899">
    <property type="entry name" value="Concanavalin A-like lectins/glucanases"/>
    <property type="match status" value="1"/>
</dbReference>
<dbReference type="InterPro" id="IPR000409">
    <property type="entry name" value="BEACH_dom"/>
</dbReference>
<dbReference type="Proteomes" id="UP000054558">
    <property type="component" value="Unassembled WGS sequence"/>
</dbReference>
<dbReference type="STRING" id="105231.A0A1Y1I454"/>
<feature type="compositionally biased region" description="Basic and acidic residues" evidence="4">
    <location>
        <begin position="2112"/>
        <end position="2131"/>
    </location>
</feature>
<dbReference type="SUPFAM" id="SSF81837">
    <property type="entry name" value="BEACH domain"/>
    <property type="match status" value="1"/>
</dbReference>
<dbReference type="OMA" id="NMPINES"/>
<dbReference type="PROSITE" id="PS50082">
    <property type="entry name" value="WD_REPEATS_2"/>
    <property type="match status" value="1"/>
</dbReference>
<feature type="region of interest" description="Disordered" evidence="4">
    <location>
        <begin position="1"/>
        <end position="62"/>
    </location>
</feature>
<reference evidence="7 8" key="1">
    <citation type="journal article" date="2014" name="Nat. Commun.">
        <title>Klebsormidium flaccidum genome reveals primary factors for plant terrestrial adaptation.</title>
        <authorList>
            <person name="Hori K."/>
            <person name="Maruyama F."/>
            <person name="Fujisawa T."/>
            <person name="Togashi T."/>
            <person name="Yamamoto N."/>
            <person name="Seo M."/>
            <person name="Sato S."/>
            <person name="Yamada T."/>
            <person name="Mori H."/>
            <person name="Tajima N."/>
            <person name="Moriyama T."/>
            <person name="Ikeuchi M."/>
            <person name="Watanabe M."/>
            <person name="Wada H."/>
            <person name="Kobayashi K."/>
            <person name="Saito M."/>
            <person name="Masuda T."/>
            <person name="Sasaki-Sekimoto Y."/>
            <person name="Mashiguchi K."/>
            <person name="Awai K."/>
            <person name="Shimojima M."/>
            <person name="Masuda S."/>
            <person name="Iwai M."/>
            <person name="Nobusawa T."/>
            <person name="Narise T."/>
            <person name="Kondo S."/>
            <person name="Saito H."/>
            <person name="Sato R."/>
            <person name="Murakawa M."/>
            <person name="Ihara Y."/>
            <person name="Oshima-Yamada Y."/>
            <person name="Ohtaka K."/>
            <person name="Satoh M."/>
            <person name="Sonobe K."/>
            <person name="Ishii M."/>
            <person name="Ohtani R."/>
            <person name="Kanamori-Sato M."/>
            <person name="Honoki R."/>
            <person name="Miyazaki D."/>
            <person name="Mochizuki H."/>
            <person name="Umetsu J."/>
            <person name="Higashi K."/>
            <person name="Shibata D."/>
            <person name="Kamiya Y."/>
            <person name="Sato N."/>
            <person name="Nakamura Y."/>
            <person name="Tabata S."/>
            <person name="Ida S."/>
            <person name="Kurokawa K."/>
            <person name="Ohta H."/>
        </authorList>
    </citation>
    <scope>NUCLEOTIDE SEQUENCE [LARGE SCALE GENOMIC DNA]</scope>
    <source>
        <strain evidence="7 8">NIES-2285</strain>
    </source>
</reference>
<evidence type="ECO:0000256" key="2">
    <source>
        <dbReference type="ARBA" id="ARBA00022737"/>
    </source>
</evidence>
<feature type="region of interest" description="Disordered" evidence="4">
    <location>
        <begin position="976"/>
        <end position="1041"/>
    </location>
</feature>
<dbReference type="InterPro" id="IPR031570">
    <property type="entry name" value="NBEA/BDCP_DUF4704"/>
</dbReference>
<feature type="region of interest" description="Disordered" evidence="4">
    <location>
        <begin position="1651"/>
        <end position="1688"/>
    </location>
</feature>
<evidence type="ECO:0000256" key="3">
    <source>
        <dbReference type="PROSITE-ProRule" id="PRU00221"/>
    </source>
</evidence>
<organism evidence="7 8">
    <name type="scientific">Klebsormidium nitens</name>
    <name type="common">Green alga</name>
    <name type="synonym">Ulothrix nitens</name>
    <dbReference type="NCBI Taxonomy" id="105231"/>
    <lineage>
        <taxon>Eukaryota</taxon>
        <taxon>Viridiplantae</taxon>
        <taxon>Streptophyta</taxon>
        <taxon>Klebsormidiophyceae</taxon>
        <taxon>Klebsormidiales</taxon>
        <taxon>Klebsormidiaceae</taxon>
        <taxon>Klebsormidium</taxon>
    </lineage>
</organism>
<dbReference type="Pfam" id="PF15787">
    <property type="entry name" value="DUF4704"/>
    <property type="match status" value="2"/>
</dbReference>
<feature type="repeat" description="WD" evidence="3">
    <location>
        <begin position="2780"/>
        <end position="2821"/>
    </location>
</feature>
<evidence type="ECO:0000313" key="7">
    <source>
        <dbReference type="EMBL" id="GAQ85273.1"/>
    </source>
</evidence>
<feature type="region of interest" description="Disordered" evidence="4">
    <location>
        <begin position="3007"/>
        <end position="3059"/>
    </location>
</feature>
<feature type="compositionally biased region" description="Polar residues" evidence="4">
    <location>
        <begin position="3007"/>
        <end position="3020"/>
    </location>
</feature>
<dbReference type="InterPro" id="IPR013320">
    <property type="entry name" value="ConA-like_dom_sf"/>
</dbReference>
<evidence type="ECO:0000256" key="4">
    <source>
        <dbReference type="SAM" id="MobiDB-lite"/>
    </source>
</evidence>
<dbReference type="PROSITE" id="PS50197">
    <property type="entry name" value="BEACH"/>
    <property type="match status" value="1"/>
</dbReference>
<feature type="region of interest" description="Disordered" evidence="4">
    <location>
        <begin position="2112"/>
        <end position="2150"/>
    </location>
</feature>
<dbReference type="SUPFAM" id="SSF50729">
    <property type="entry name" value="PH domain-like"/>
    <property type="match status" value="1"/>
</dbReference>
<dbReference type="InterPro" id="IPR001680">
    <property type="entry name" value="WD40_rpt"/>
</dbReference>
<dbReference type="PROSITE" id="PS50294">
    <property type="entry name" value="WD_REPEATS_REGION"/>
    <property type="match status" value="1"/>
</dbReference>
<feature type="region of interest" description="Disordered" evidence="4">
    <location>
        <begin position="2845"/>
        <end position="2866"/>
    </location>
</feature>